<reference evidence="1 2" key="1">
    <citation type="submission" date="2019-04" db="EMBL/GenBank/DDBJ databases">
        <authorList>
            <person name="Hwang J.C."/>
        </authorList>
    </citation>
    <scope>NUCLEOTIDE SEQUENCE [LARGE SCALE GENOMIC DNA]</scope>
    <source>
        <strain evidence="1 2">IMCC35001</strain>
    </source>
</reference>
<evidence type="ECO:0000313" key="2">
    <source>
        <dbReference type="Proteomes" id="UP000305674"/>
    </source>
</evidence>
<comment type="caution">
    <text evidence="1">The sequence shown here is derived from an EMBL/GenBank/DDBJ whole genome shotgun (WGS) entry which is preliminary data.</text>
</comment>
<accession>A0A4U1B7N8</accession>
<proteinExistence type="predicted"/>
<evidence type="ECO:0008006" key="3">
    <source>
        <dbReference type="Google" id="ProtNLM"/>
    </source>
</evidence>
<sequence>MDWIQQPTQLLKKVSSQLSLDNEGRVSYQIGTTFHIERIFGLIKSPKTNIDHEVYQDIFREIIFDLFKNGKLADTKAVLSEFKKAISKTKINQTRYQVVTSIGIENDFIPSSRIINNSKVSFYRTLPKKYQKARKNAITKYDELNLKECDGFLYVVISISSHDERIAFNDAMDTLDLIKGIWELNINKAMNIFSPAPKQKYPTNTSFPVGMLHTVHYSCGKISPRGIWHEQRYQAKKPMRIIGFSSIDPRLGKTLRLLRKSPFKDHIENALQSYSSSRNHDDIELRFLKLWTTLEKILSTDNSKIIIKRISFMYHDNELVREALNSLRNDRNRNVHGYAKPVSFESKCFQLVGILEHMIKYFILNQWRHKSLNEALSFMDSPCSIEGVNAELARLNKVKQLMSIQKRLN</sequence>
<gene>
    <name evidence="1" type="ORF">FCL40_17675</name>
</gene>
<keyword evidence="2" id="KW-1185">Reference proteome</keyword>
<organism evidence="1 2">
    <name type="scientific">Ferrimonas sediminicola</name>
    <dbReference type="NCBI Taxonomy" id="2569538"/>
    <lineage>
        <taxon>Bacteria</taxon>
        <taxon>Pseudomonadati</taxon>
        <taxon>Pseudomonadota</taxon>
        <taxon>Gammaproteobacteria</taxon>
        <taxon>Alteromonadales</taxon>
        <taxon>Ferrimonadaceae</taxon>
        <taxon>Ferrimonas</taxon>
    </lineage>
</organism>
<evidence type="ECO:0000313" key="1">
    <source>
        <dbReference type="EMBL" id="TKB46486.1"/>
    </source>
</evidence>
<dbReference type="Proteomes" id="UP000305674">
    <property type="component" value="Unassembled WGS sequence"/>
</dbReference>
<dbReference type="RefSeq" id="WP_136854601.1">
    <property type="nucleotide sequence ID" value="NZ_SWCI01000020.1"/>
</dbReference>
<name>A0A4U1B7N8_9GAMM</name>
<dbReference type="AlphaFoldDB" id="A0A4U1B7N8"/>
<protein>
    <recommendedName>
        <fullName evidence="3">Apea-like HEPN domain-containing protein</fullName>
    </recommendedName>
</protein>
<dbReference type="OrthoDB" id="1491948at2"/>
<dbReference type="EMBL" id="SWCI01000020">
    <property type="protein sequence ID" value="TKB46486.1"/>
    <property type="molecule type" value="Genomic_DNA"/>
</dbReference>